<proteinExistence type="predicted"/>
<dbReference type="Proteomes" id="UP001230649">
    <property type="component" value="Unassembled WGS sequence"/>
</dbReference>
<evidence type="ECO:0000313" key="2">
    <source>
        <dbReference type="Proteomes" id="UP001230649"/>
    </source>
</evidence>
<name>A0ACC2WWW0_9TREE</name>
<comment type="caution">
    <text evidence="1">The sequence shown here is derived from an EMBL/GenBank/DDBJ whole genome shotgun (WGS) entry which is preliminary data.</text>
</comment>
<protein>
    <submittedName>
        <fullName evidence="1">Uncharacterized protein</fullName>
    </submittedName>
</protein>
<keyword evidence="2" id="KW-1185">Reference proteome</keyword>
<sequence>MRLNRLAQRLPQPAPLNLVKLLAILENGGVKSTDQIVFTERAGIFGLIFSETGDTSNHDAPISTRDFDTAYEMLYEQCLIVESAPAINGADLLTAEEEKARDLHWDGTGLEGLDEVLHGFEGRGIVEMTGKAGVGKTLLSLHVVLRHLSLNPSVTCTWIDTRASFSPARAQQVLQALSVSQEDSVLDRLNIVDCFDIEALRSVLREIDTSLAFNAMADRSDDTDLGDDMTFDDGAMVSGRVRIIVIDTLTNILAPILAGSVTQGQAEIHALMEGLQDMVRRYDLLAIITQTPVSSLPTFPLSAFSTTTVKPPLGASFTYLSDISLLIQKSTDVFVMDAYERKMMANTKGVRNGQGATVEDMTNREGQESRMLVEIVKNRTGPSATWVMFHTDGIRLHDVTAA</sequence>
<dbReference type="EMBL" id="JASBWS010000005">
    <property type="protein sequence ID" value="KAJ9115635.1"/>
    <property type="molecule type" value="Genomic_DNA"/>
</dbReference>
<organism evidence="1 2">
    <name type="scientific">Naganishia adeliensis</name>
    <dbReference type="NCBI Taxonomy" id="92952"/>
    <lineage>
        <taxon>Eukaryota</taxon>
        <taxon>Fungi</taxon>
        <taxon>Dikarya</taxon>
        <taxon>Basidiomycota</taxon>
        <taxon>Agaricomycotina</taxon>
        <taxon>Tremellomycetes</taxon>
        <taxon>Filobasidiales</taxon>
        <taxon>Filobasidiaceae</taxon>
        <taxon>Naganishia</taxon>
    </lineage>
</organism>
<evidence type="ECO:0000313" key="1">
    <source>
        <dbReference type="EMBL" id="KAJ9115635.1"/>
    </source>
</evidence>
<gene>
    <name evidence="1" type="ORF">QFC20_000962</name>
</gene>
<accession>A0ACC2WWW0</accession>
<reference evidence="1" key="1">
    <citation type="submission" date="2023-04" db="EMBL/GenBank/DDBJ databases">
        <title>Draft Genome sequencing of Naganishia species isolated from polar environments using Oxford Nanopore Technology.</title>
        <authorList>
            <person name="Leo P."/>
            <person name="Venkateswaran K."/>
        </authorList>
    </citation>
    <scope>NUCLEOTIDE SEQUENCE</scope>
    <source>
        <strain evidence="1">MNA-CCFEE 5262</strain>
    </source>
</reference>